<keyword evidence="3" id="KW-1185">Reference proteome</keyword>
<dbReference type="AlphaFoldDB" id="U1SG02"/>
<evidence type="ECO:0000256" key="1">
    <source>
        <dbReference type="SAM" id="Phobius"/>
    </source>
</evidence>
<accession>U1SG02</accession>
<dbReference type="GeneID" id="92930063"/>
<evidence type="ECO:0000313" key="3">
    <source>
        <dbReference type="Proteomes" id="UP000016519"/>
    </source>
</evidence>
<gene>
    <name evidence="2" type="ORF">HMPREF9244_01645</name>
</gene>
<organism evidence="2 3">
    <name type="scientific">Alloscardovia omnicolens F0580</name>
    <dbReference type="NCBI Taxonomy" id="1321816"/>
    <lineage>
        <taxon>Bacteria</taxon>
        <taxon>Bacillati</taxon>
        <taxon>Actinomycetota</taxon>
        <taxon>Actinomycetes</taxon>
        <taxon>Bifidobacteriales</taxon>
        <taxon>Bifidobacteriaceae</taxon>
        <taxon>Alloscardovia</taxon>
    </lineage>
</organism>
<protein>
    <submittedName>
        <fullName evidence="2">Uncharacterized protein</fullName>
    </submittedName>
</protein>
<dbReference type="Proteomes" id="UP000016519">
    <property type="component" value="Unassembled WGS sequence"/>
</dbReference>
<keyword evidence="1" id="KW-1133">Transmembrane helix</keyword>
<keyword evidence="1" id="KW-0812">Transmembrane</keyword>
<reference evidence="2 3" key="1">
    <citation type="submission" date="2013-08" db="EMBL/GenBank/DDBJ databases">
        <authorList>
            <person name="Weinstock G."/>
            <person name="Sodergren E."/>
            <person name="Wylie T."/>
            <person name="Fulton L."/>
            <person name="Fulton R."/>
            <person name="Fronick C."/>
            <person name="O'Laughlin M."/>
            <person name="Godfrey J."/>
            <person name="Miner T."/>
            <person name="Herter B."/>
            <person name="Appelbaum E."/>
            <person name="Cordes M."/>
            <person name="Lek S."/>
            <person name="Wollam A."/>
            <person name="Pepin K.H."/>
            <person name="Palsikar V.B."/>
            <person name="Mitreva M."/>
            <person name="Wilson R.K."/>
        </authorList>
    </citation>
    <scope>NUCLEOTIDE SEQUENCE [LARGE SCALE GENOMIC DNA]</scope>
    <source>
        <strain evidence="2 3">F0580</strain>
    </source>
</reference>
<name>U1SG02_9BIFI</name>
<keyword evidence="1" id="KW-0472">Membrane</keyword>
<comment type="caution">
    <text evidence="2">The sequence shown here is derived from an EMBL/GenBank/DDBJ whole genome shotgun (WGS) entry which is preliminary data.</text>
</comment>
<dbReference type="PATRIC" id="fig|1321816.3.peg.1447"/>
<feature type="transmembrane region" description="Helical" evidence="1">
    <location>
        <begin position="7"/>
        <end position="30"/>
    </location>
</feature>
<dbReference type="EMBL" id="AWSI01000043">
    <property type="protein sequence ID" value="ERH29582.1"/>
    <property type="molecule type" value="Genomic_DNA"/>
</dbReference>
<dbReference type="HOGENOM" id="CLU_217260_0_0_11"/>
<proteinExistence type="predicted"/>
<dbReference type="RefSeq" id="WP_021618751.1">
    <property type="nucleotide sequence ID" value="NZ_KE952646.1"/>
</dbReference>
<evidence type="ECO:0000313" key="2">
    <source>
        <dbReference type="EMBL" id="ERH29582.1"/>
    </source>
</evidence>
<sequence length="44" mass="4715">MSLTQKRLLIVAGLIVLGIVLGRLGFHVFLDFMLGGTLFGGNIL</sequence>